<proteinExistence type="predicted"/>
<accession>A0A8D9BS29</accession>
<dbReference type="AlphaFoldDB" id="A0A8D9BS29"/>
<dbReference type="EMBL" id="HBUF01671504">
    <property type="protein sequence ID" value="CAG6790534.1"/>
    <property type="molecule type" value="Transcribed_RNA"/>
</dbReference>
<name>A0A8D9BS29_9HEMI</name>
<evidence type="ECO:0000313" key="1">
    <source>
        <dbReference type="EMBL" id="CAG6790534.1"/>
    </source>
</evidence>
<organism evidence="1">
    <name type="scientific">Cacopsylla melanoneura</name>
    <dbReference type="NCBI Taxonomy" id="428564"/>
    <lineage>
        <taxon>Eukaryota</taxon>
        <taxon>Metazoa</taxon>
        <taxon>Ecdysozoa</taxon>
        <taxon>Arthropoda</taxon>
        <taxon>Hexapoda</taxon>
        <taxon>Insecta</taxon>
        <taxon>Pterygota</taxon>
        <taxon>Neoptera</taxon>
        <taxon>Paraneoptera</taxon>
        <taxon>Hemiptera</taxon>
        <taxon>Sternorrhyncha</taxon>
        <taxon>Psylloidea</taxon>
        <taxon>Psyllidae</taxon>
        <taxon>Psyllinae</taxon>
        <taxon>Cacopsylla</taxon>
    </lineage>
</organism>
<protein>
    <submittedName>
        <fullName evidence="1">Uncharacterized protein</fullName>
    </submittedName>
</protein>
<sequence length="107" mass="12364">MNRKDSYYMESHYLLQQPPGLWKVLCFGSIRADMLVFTLNSFVNALKSPVRTLKVLVPRIFRHPMVGLNISRGQSFPIRTITCRTACIFWLNPAGCCLLPLSMFIRR</sequence>
<reference evidence="1" key="1">
    <citation type="submission" date="2021-05" db="EMBL/GenBank/DDBJ databases">
        <authorList>
            <person name="Alioto T."/>
            <person name="Alioto T."/>
            <person name="Gomez Garrido J."/>
        </authorList>
    </citation>
    <scope>NUCLEOTIDE SEQUENCE</scope>
</reference>